<feature type="signal peptide" evidence="4">
    <location>
        <begin position="1"/>
        <end position="19"/>
    </location>
</feature>
<name>A0A7S7AVJ1_9SPIR</name>
<evidence type="ECO:0000259" key="5">
    <source>
        <dbReference type="Pfam" id="PF00496"/>
    </source>
</evidence>
<dbReference type="PANTHER" id="PTHR30290:SF9">
    <property type="entry name" value="OLIGOPEPTIDE-BINDING PROTEIN APPA"/>
    <property type="match status" value="1"/>
</dbReference>
<dbReference type="GO" id="GO:0015833">
    <property type="term" value="P:peptide transport"/>
    <property type="evidence" value="ECO:0007669"/>
    <property type="project" value="TreeGrafter"/>
</dbReference>
<feature type="domain" description="Solute-binding protein family 5" evidence="5">
    <location>
        <begin position="39"/>
        <end position="289"/>
    </location>
</feature>
<dbReference type="EMBL" id="CP061839">
    <property type="protein sequence ID" value="QOW60260.1"/>
    <property type="molecule type" value="Genomic_DNA"/>
</dbReference>
<accession>A0A7S7AVJ1</accession>
<keyword evidence="3 4" id="KW-0732">Signal</keyword>
<comment type="similarity">
    <text evidence="1">Belongs to the bacterial solute-binding protein 5 family.</text>
</comment>
<dbReference type="SUPFAM" id="SSF53850">
    <property type="entry name" value="Periplasmic binding protein-like II"/>
    <property type="match status" value="1"/>
</dbReference>
<dbReference type="GO" id="GO:1904680">
    <property type="term" value="F:peptide transmembrane transporter activity"/>
    <property type="evidence" value="ECO:0007669"/>
    <property type="project" value="TreeGrafter"/>
</dbReference>
<evidence type="ECO:0000313" key="6">
    <source>
        <dbReference type="EMBL" id="QOW60260.1"/>
    </source>
</evidence>
<protein>
    <submittedName>
        <fullName evidence="6">ABC transporter substrate-binding protein</fullName>
    </submittedName>
</protein>
<evidence type="ECO:0000256" key="3">
    <source>
        <dbReference type="ARBA" id="ARBA00022729"/>
    </source>
</evidence>
<evidence type="ECO:0000256" key="1">
    <source>
        <dbReference type="ARBA" id="ARBA00005695"/>
    </source>
</evidence>
<dbReference type="InterPro" id="IPR000914">
    <property type="entry name" value="SBP_5_dom"/>
</dbReference>
<sequence>MKKFIKFFSCMLAAALVFAACNGGDSSSSMNDKSPVKNGVYVDKVIYTVSTDRTVALKDVIEGKSDMLFTAIPATLLQGLSDADRDKIDVYSIPSGYYSLYFNPVPNKAPYTWTTIAGEDIFNPFAIKEFRYAFNWLIDRKKLVDELLLGEGSPMYTPVIMNYPGGYRYNILASKFGINETGDEQKALAMMEDAMNKAASLPENKGKLVKEGGKWLYKGKPVTVKSVMRVDDPQVRMPAARYIHTQLEKTGITVEALERDRKTASGIVYGSNPANVDWSMYLEAWGGGSFYVTQETPLCQMYTPFYGNMPGYNEADSWNYTNAKLDVYGKKAAFGQYLTADEFYNETVDLCSIGMQEAVRVYVASENQIYVTHKARFNSRLMYSVATGFNGWTIRCADVKPDTSGPYKDKRVLRILLHSAQGSLFMAEWDPIGTQGFSDTFSSAFYLATNDVAAFDHLATGRYENWISVTDVDNAKFAPKLVKDKNGDMVMGGDIPVPKEAVVYNSASKKWVPADTSQTVSSAATGKLVDGYYWHNGQPVDIHDIRFVSALNVDWCTKDGDNDPYYDKPLSDSLSTHLNTTKGMVFNEDGSITTYKNYFHAPILRYTAIVVGGIEPKALNPGRSTCVPWDIYEALSEIVAHGSKSGTVYNFAKDGGEGGVEANIKNPDCVADIKAKLQDFIAEKHIPASLKDFVTEDYVIKRYQASIDFIDKYDHAVISSGPLMFEKIDTLTNSVILSAVDNYPYKSDYWPMIFRTDLTVIDHIKAPVNPSSDKDAVFEITVSKYAFPEVETTPLDKGTVKGFLQLPSGGEKIYESKAMGGGKFTITVPASDLAGFEKGVEHIMVVLSSIADEPPQAQSVSFTVLK</sequence>
<dbReference type="Proteomes" id="UP000593915">
    <property type="component" value="Chromosome"/>
</dbReference>
<dbReference type="RefSeq" id="WP_194075848.1">
    <property type="nucleotide sequence ID" value="NZ_CP061839.1"/>
</dbReference>
<evidence type="ECO:0000256" key="4">
    <source>
        <dbReference type="SAM" id="SignalP"/>
    </source>
</evidence>
<dbReference type="PANTHER" id="PTHR30290">
    <property type="entry name" value="PERIPLASMIC BINDING COMPONENT OF ABC TRANSPORTER"/>
    <property type="match status" value="1"/>
</dbReference>
<evidence type="ECO:0000313" key="7">
    <source>
        <dbReference type="Proteomes" id="UP000593915"/>
    </source>
</evidence>
<dbReference type="InterPro" id="IPR039424">
    <property type="entry name" value="SBP_5"/>
</dbReference>
<keyword evidence="2" id="KW-0813">Transport</keyword>
<dbReference type="PROSITE" id="PS51257">
    <property type="entry name" value="PROKAR_LIPOPROTEIN"/>
    <property type="match status" value="1"/>
</dbReference>
<proteinExistence type="inferred from homology"/>
<dbReference type="Gene3D" id="3.10.105.10">
    <property type="entry name" value="Dipeptide-binding Protein, Domain 3"/>
    <property type="match status" value="1"/>
</dbReference>
<organism evidence="6 7">
    <name type="scientific">Treponema pedis</name>
    <dbReference type="NCBI Taxonomy" id="409322"/>
    <lineage>
        <taxon>Bacteria</taxon>
        <taxon>Pseudomonadati</taxon>
        <taxon>Spirochaetota</taxon>
        <taxon>Spirochaetia</taxon>
        <taxon>Spirochaetales</taxon>
        <taxon>Treponemataceae</taxon>
        <taxon>Treponema</taxon>
    </lineage>
</organism>
<feature type="chain" id="PRO_5032931049" evidence="4">
    <location>
        <begin position="20"/>
        <end position="866"/>
    </location>
</feature>
<reference evidence="6 7" key="1">
    <citation type="submission" date="2020-09" db="EMBL/GenBank/DDBJ databases">
        <title>Characterization of Treponema spp. from bovine digital dermatitis in Korea.</title>
        <authorList>
            <person name="Espiritu H.M."/>
            <person name="Cho Y.I."/>
            <person name="Mamuad L."/>
        </authorList>
    </citation>
    <scope>NUCLEOTIDE SEQUENCE [LARGE SCALE GENOMIC DNA]</scope>
    <source>
        <strain evidence="6 7">KS1</strain>
    </source>
</reference>
<dbReference type="Pfam" id="PF00496">
    <property type="entry name" value="SBP_bac_5"/>
    <property type="match status" value="1"/>
</dbReference>
<evidence type="ECO:0000256" key="2">
    <source>
        <dbReference type="ARBA" id="ARBA00022448"/>
    </source>
</evidence>
<dbReference type="AlphaFoldDB" id="A0A7S7AVJ1"/>
<gene>
    <name evidence="6" type="ORF">IFE08_10555</name>
</gene>